<dbReference type="EMBL" id="SMAL01000003">
    <property type="protein sequence ID" value="TCT15609.1"/>
    <property type="molecule type" value="Genomic_DNA"/>
</dbReference>
<evidence type="ECO:0000256" key="1">
    <source>
        <dbReference type="SAM" id="SignalP"/>
    </source>
</evidence>
<sequence>MKNKIILVFIAVLIFTFTACTIDSEEKDNAENKIEQNQPIDSQVKVDNSATKIEGRRKEFLDLLTIYK</sequence>
<dbReference type="PROSITE" id="PS51257">
    <property type="entry name" value="PROKAR_LIPOPROTEIN"/>
    <property type="match status" value="1"/>
</dbReference>
<evidence type="ECO:0000313" key="3">
    <source>
        <dbReference type="Proteomes" id="UP000294902"/>
    </source>
</evidence>
<name>A0A4R3MPR0_9FIRM</name>
<dbReference type="RefSeq" id="WP_243115076.1">
    <property type="nucleotide sequence ID" value="NZ_SMAL01000003.1"/>
</dbReference>
<organism evidence="2 3">
    <name type="scientific">Natranaerovirga pectinivora</name>
    <dbReference type="NCBI Taxonomy" id="682400"/>
    <lineage>
        <taxon>Bacteria</taxon>
        <taxon>Bacillati</taxon>
        <taxon>Bacillota</taxon>
        <taxon>Clostridia</taxon>
        <taxon>Lachnospirales</taxon>
        <taxon>Natranaerovirgaceae</taxon>
        <taxon>Natranaerovirga</taxon>
    </lineage>
</organism>
<dbReference type="Proteomes" id="UP000294902">
    <property type="component" value="Unassembled WGS sequence"/>
</dbReference>
<feature type="chain" id="PRO_5039127037" evidence="1">
    <location>
        <begin position="22"/>
        <end position="68"/>
    </location>
</feature>
<evidence type="ECO:0000313" key="2">
    <source>
        <dbReference type="EMBL" id="TCT15609.1"/>
    </source>
</evidence>
<protein>
    <submittedName>
        <fullName evidence="2">Uncharacterized protein</fullName>
    </submittedName>
</protein>
<keyword evidence="1" id="KW-0732">Signal</keyword>
<accession>A0A4R3MPR0</accession>
<dbReference type="AlphaFoldDB" id="A0A4R3MPR0"/>
<reference evidence="2 3" key="1">
    <citation type="submission" date="2019-03" db="EMBL/GenBank/DDBJ databases">
        <title>Genomic Encyclopedia of Type Strains, Phase IV (KMG-IV): sequencing the most valuable type-strain genomes for metagenomic binning, comparative biology and taxonomic classification.</title>
        <authorList>
            <person name="Goeker M."/>
        </authorList>
    </citation>
    <scope>NUCLEOTIDE SEQUENCE [LARGE SCALE GENOMIC DNA]</scope>
    <source>
        <strain evidence="2 3">DSM 24629</strain>
    </source>
</reference>
<feature type="signal peptide" evidence="1">
    <location>
        <begin position="1"/>
        <end position="21"/>
    </location>
</feature>
<gene>
    <name evidence="2" type="ORF">EDC18_103317</name>
</gene>
<keyword evidence="3" id="KW-1185">Reference proteome</keyword>
<comment type="caution">
    <text evidence="2">The sequence shown here is derived from an EMBL/GenBank/DDBJ whole genome shotgun (WGS) entry which is preliminary data.</text>
</comment>
<proteinExistence type="predicted"/>